<evidence type="ECO:0000259" key="3">
    <source>
        <dbReference type="Pfam" id="PF00931"/>
    </source>
</evidence>
<feature type="domain" description="NB-ARC" evidence="3">
    <location>
        <begin position="46"/>
        <end position="184"/>
    </location>
</feature>
<dbReference type="EMBL" id="JASCZI010120937">
    <property type="protein sequence ID" value="MED6157913.1"/>
    <property type="molecule type" value="Genomic_DNA"/>
</dbReference>
<dbReference type="PANTHER" id="PTHR11017:SF271">
    <property type="entry name" value="DISEASE RESISTANCE PROTEIN (TIR-NBS-LRR CLASS) FAMILY"/>
    <property type="match status" value="1"/>
</dbReference>
<name>A0ABU6UCR6_9FABA</name>
<keyword evidence="1" id="KW-0433">Leucine-rich repeat</keyword>
<protein>
    <recommendedName>
        <fullName evidence="7">NB-ARC domain-containing protein</fullName>
    </recommendedName>
</protein>
<evidence type="ECO:0000256" key="1">
    <source>
        <dbReference type="ARBA" id="ARBA00022614"/>
    </source>
</evidence>
<dbReference type="Pfam" id="PF23282">
    <property type="entry name" value="WHD_ROQ1"/>
    <property type="match status" value="1"/>
</dbReference>
<dbReference type="Gene3D" id="3.40.50.300">
    <property type="entry name" value="P-loop containing nucleotide triphosphate hydrolases"/>
    <property type="match status" value="1"/>
</dbReference>
<dbReference type="InterPro" id="IPR058192">
    <property type="entry name" value="WHD_ROQ1-like"/>
</dbReference>
<keyword evidence="6" id="KW-1185">Reference proteome</keyword>
<dbReference type="Pfam" id="PF00931">
    <property type="entry name" value="NB-ARC"/>
    <property type="match status" value="1"/>
</dbReference>
<dbReference type="PANTHER" id="PTHR11017">
    <property type="entry name" value="LEUCINE-RICH REPEAT-CONTAINING PROTEIN"/>
    <property type="match status" value="1"/>
</dbReference>
<reference evidence="5 6" key="1">
    <citation type="journal article" date="2023" name="Plants (Basel)">
        <title>Bridging the Gap: Combining Genomics and Transcriptomics Approaches to Understand Stylosanthes scabra, an Orphan Legume from the Brazilian Caatinga.</title>
        <authorList>
            <person name="Ferreira-Neto J.R.C."/>
            <person name="da Silva M.D."/>
            <person name="Binneck E."/>
            <person name="de Melo N.F."/>
            <person name="da Silva R.H."/>
            <person name="de Melo A.L.T.M."/>
            <person name="Pandolfi V."/>
            <person name="Bustamante F.O."/>
            <person name="Brasileiro-Vidal A.C."/>
            <person name="Benko-Iseppon A.M."/>
        </authorList>
    </citation>
    <scope>NUCLEOTIDE SEQUENCE [LARGE SCALE GENOMIC DNA]</scope>
    <source>
        <tissue evidence="5">Leaves</tissue>
    </source>
</reference>
<comment type="caution">
    <text evidence="5">The sequence shown here is derived from an EMBL/GenBank/DDBJ whole genome shotgun (WGS) entry which is preliminary data.</text>
</comment>
<gene>
    <name evidence="5" type="ORF">PIB30_027842</name>
</gene>
<evidence type="ECO:0008006" key="7">
    <source>
        <dbReference type="Google" id="ProtNLM"/>
    </source>
</evidence>
<dbReference type="PRINTS" id="PR00364">
    <property type="entry name" value="DISEASERSIST"/>
</dbReference>
<evidence type="ECO:0000313" key="5">
    <source>
        <dbReference type="EMBL" id="MED6157913.1"/>
    </source>
</evidence>
<accession>A0ABU6UCR6</accession>
<dbReference type="Proteomes" id="UP001341840">
    <property type="component" value="Unassembled WGS sequence"/>
</dbReference>
<dbReference type="InterPro" id="IPR044974">
    <property type="entry name" value="Disease_R_plants"/>
</dbReference>
<evidence type="ECO:0000256" key="2">
    <source>
        <dbReference type="ARBA" id="ARBA00022737"/>
    </source>
</evidence>
<dbReference type="InterPro" id="IPR027417">
    <property type="entry name" value="P-loop_NTPase"/>
</dbReference>
<evidence type="ECO:0000313" key="6">
    <source>
        <dbReference type="Proteomes" id="UP001341840"/>
    </source>
</evidence>
<dbReference type="SUPFAM" id="SSF52540">
    <property type="entry name" value="P-loop containing nucleoside triphosphate hydrolases"/>
    <property type="match status" value="1"/>
</dbReference>
<sequence>MITLGIISLFYRNESEDIDRIVEHITGFLGKTFFFVAQHPVGVNSRVDHVIKLLNHRRSKDVGVLGISGIGGIGKTTIAKATYNKIHCDFETWCCLLDIKEKWKQITCQVDLQNQLLSDVYANTKIKIRDIELGKTILKERLQHKRILLILDDVDDLAQLTALCGSRKWFGPGSRIIIATRDEASPQEDFVKISREVTAYCKGLPLAHEVIGSLLFDKEIEEWKQVLEKLWIIPNHQVQKKLRISFDSLSDDTEKEIFLDIAFFFIGIDQNDVIHILDEANHPTIGIKSLKDRCLVTIDNNNMIGMHDLL</sequence>
<evidence type="ECO:0000259" key="4">
    <source>
        <dbReference type="Pfam" id="PF23282"/>
    </source>
</evidence>
<proteinExistence type="predicted"/>
<keyword evidence="2" id="KW-0677">Repeat</keyword>
<dbReference type="InterPro" id="IPR002182">
    <property type="entry name" value="NB-ARC"/>
</dbReference>
<organism evidence="5 6">
    <name type="scientific">Stylosanthes scabra</name>
    <dbReference type="NCBI Taxonomy" id="79078"/>
    <lineage>
        <taxon>Eukaryota</taxon>
        <taxon>Viridiplantae</taxon>
        <taxon>Streptophyta</taxon>
        <taxon>Embryophyta</taxon>
        <taxon>Tracheophyta</taxon>
        <taxon>Spermatophyta</taxon>
        <taxon>Magnoliopsida</taxon>
        <taxon>eudicotyledons</taxon>
        <taxon>Gunneridae</taxon>
        <taxon>Pentapetalae</taxon>
        <taxon>rosids</taxon>
        <taxon>fabids</taxon>
        <taxon>Fabales</taxon>
        <taxon>Fabaceae</taxon>
        <taxon>Papilionoideae</taxon>
        <taxon>50 kb inversion clade</taxon>
        <taxon>dalbergioids sensu lato</taxon>
        <taxon>Dalbergieae</taxon>
        <taxon>Pterocarpus clade</taxon>
        <taxon>Stylosanthes</taxon>
    </lineage>
</organism>
<feature type="domain" description="Disease resistance protein Roq1-like winged-helix" evidence="4">
    <location>
        <begin position="253"/>
        <end position="310"/>
    </location>
</feature>